<comment type="caution">
    <text evidence="2">The sequence shown here is derived from an EMBL/GenBank/DDBJ whole genome shotgun (WGS) entry which is preliminary data.</text>
</comment>
<evidence type="ECO:0000256" key="1">
    <source>
        <dbReference type="SAM" id="SignalP"/>
    </source>
</evidence>
<dbReference type="RefSeq" id="WP_155932187.1">
    <property type="nucleotide sequence ID" value="NZ_WODC01000001.1"/>
</dbReference>
<evidence type="ECO:0000313" key="2">
    <source>
        <dbReference type="EMBL" id="MUM76583.1"/>
    </source>
</evidence>
<organism evidence="2 3">
    <name type="scientific">Pseudodesulfovibrio alkaliphilus</name>
    <dbReference type="NCBI Taxonomy" id="2661613"/>
    <lineage>
        <taxon>Bacteria</taxon>
        <taxon>Pseudomonadati</taxon>
        <taxon>Thermodesulfobacteriota</taxon>
        <taxon>Desulfovibrionia</taxon>
        <taxon>Desulfovibrionales</taxon>
        <taxon>Desulfovibrionaceae</taxon>
    </lineage>
</organism>
<keyword evidence="3" id="KW-1185">Reference proteome</keyword>
<accession>A0A7K1KKH2</accession>
<keyword evidence="1" id="KW-0732">Signal</keyword>
<feature type="chain" id="PRO_5029680126" evidence="1">
    <location>
        <begin position="43"/>
        <end position="426"/>
    </location>
</feature>
<protein>
    <submittedName>
        <fullName evidence="2">Uncharacterized protein</fullName>
    </submittedName>
</protein>
<sequence length="426" mass="47332">MKILSFFPDTCRALTSGRAIAPGLLLLLALVAAPFAAAPALADDEDGGIMGVKLSMNPDPLDQAVEAGIDHLFEVLRDPAAPFDENKVAAMLDFVTTMQDDPKDIEPARRFGGQGVCLRREVDTSLDTILRYFYNPDIPNFLLCPAVLRLSGWHDGSEFLTRERRLWDELPTLNDPVLVRGREFEVNTPDSFAEAYYRYDLDRLIILLKYQGKNVAISISEQPERSDVGRKGAILDDQQWDYFYSGIEGLNKGMIGWMDTFMYNSGSVQVFTEHDAAAPRSSVFLFKWLKAGWAGMNVVKRSHIYDGSLRYARSFSKVLESPSLTPDEVAAGMRTVAALPKAEVDAQIREYARNFEIRFADNPKLQKREYARVIADGAYAKVLDSDARKSVLALQKLKCMIGMDALLDICASPVAAAPKVEVEPGS</sequence>
<proteinExistence type="predicted"/>
<dbReference type="AlphaFoldDB" id="A0A7K1KKH2"/>
<evidence type="ECO:0000313" key="3">
    <source>
        <dbReference type="Proteomes" id="UP000461162"/>
    </source>
</evidence>
<gene>
    <name evidence="2" type="ORF">GKC30_02920</name>
</gene>
<dbReference type="EMBL" id="WODC01000001">
    <property type="protein sequence ID" value="MUM76583.1"/>
    <property type="molecule type" value="Genomic_DNA"/>
</dbReference>
<dbReference type="Proteomes" id="UP000461162">
    <property type="component" value="Unassembled WGS sequence"/>
</dbReference>
<feature type="signal peptide" evidence="1">
    <location>
        <begin position="1"/>
        <end position="42"/>
    </location>
</feature>
<name>A0A7K1KKH2_9BACT</name>
<reference evidence="2 3" key="1">
    <citation type="submission" date="2019-11" db="EMBL/GenBank/DDBJ databases">
        <title>Pseudodesulfovibrio alkaliphilus, sp. nov., an alkaliphilic sulfate-reducing bacteria from mud volcano of Taman peninsula, Russia.</title>
        <authorList>
            <person name="Frolova A."/>
            <person name="Merkel A.Y."/>
            <person name="Slobodkin A.I."/>
        </authorList>
    </citation>
    <scope>NUCLEOTIDE SEQUENCE [LARGE SCALE GENOMIC DNA]</scope>
    <source>
        <strain evidence="2 3">F-1</strain>
    </source>
</reference>